<dbReference type="GO" id="GO:0003729">
    <property type="term" value="F:mRNA binding"/>
    <property type="evidence" value="ECO:0007669"/>
    <property type="project" value="TreeGrafter"/>
</dbReference>
<name>A0A9W9NGH7_9EURO</name>
<feature type="domain" description="RRM" evidence="4">
    <location>
        <begin position="1"/>
        <end position="58"/>
    </location>
</feature>
<dbReference type="OrthoDB" id="6730379at2759"/>
<evidence type="ECO:0000256" key="3">
    <source>
        <dbReference type="SAM" id="MobiDB-lite"/>
    </source>
</evidence>
<dbReference type="SMART" id="SM00360">
    <property type="entry name" value="RRM"/>
    <property type="match status" value="2"/>
</dbReference>
<evidence type="ECO:0000256" key="1">
    <source>
        <dbReference type="ARBA" id="ARBA00022884"/>
    </source>
</evidence>
<accession>A0A9W9NGH7</accession>
<dbReference type="PROSITE" id="PS50102">
    <property type="entry name" value="RRM"/>
    <property type="match status" value="2"/>
</dbReference>
<comment type="caution">
    <text evidence="5">The sequence shown here is derived from an EMBL/GenBank/DDBJ whole genome shotgun (WGS) entry which is preliminary data.</text>
</comment>
<dbReference type="PANTHER" id="PTHR48025">
    <property type="entry name" value="OS02G0815200 PROTEIN"/>
    <property type="match status" value="1"/>
</dbReference>
<evidence type="ECO:0000256" key="2">
    <source>
        <dbReference type="PROSITE-ProRule" id="PRU00176"/>
    </source>
</evidence>
<dbReference type="PANTHER" id="PTHR48025:SF1">
    <property type="entry name" value="RRM DOMAIN-CONTAINING PROTEIN"/>
    <property type="match status" value="1"/>
</dbReference>
<reference evidence="5" key="2">
    <citation type="journal article" date="2023" name="IMA Fungus">
        <title>Comparative genomic study of the Penicillium genus elucidates a diverse pangenome and 15 lateral gene transfer events.</title>
        <authorList>
            <person name="Petersen C."/>
            <person name="Sorensen T."/>
            <person name="Nielsen M.R."/>
            <person name="Sondergaard T.E."/>
            <person name="Sorensen J.L."/>
            <person name="Fitzpatrick D.A."/>
            <person name="Frisvad J.C."/>
            <person name="Nielsen K.L."/>
        </authorList>
    </citation>
    <scope>NUCLEOTIDE SEQUENCE</scope>
    <source>
        <strain evidence="5">IBT 15544</strain>
    </source>
</reference>
<evidence type="ECO:0000313" key="6">
    <source>
        <dbReference type="Proteomes" id="UP001150904"/>
    </source>
</evidence>
<dbReference type="InterPro" id="IPR035979">
    <property type="entry name" value="RBD_domain_sf"/>
</dbReference>
<sequence length="195" mass="22616">MEKYGTVLKTYIVHDARGISKGFGYVEFSSVDGAWNAIQNLHMQVLEGRQVVLQYARSQLKKRTYKTAPSNTLYIGGIPYECSDRDLQDMFKDIQNVVDVRIPVDRRSGQIRGFAHAEFLNVQSAEIAKPLLKNLAPYGKRLQVHFAEHKRVGVMVGESDRNRALEAHRERERDEREKELERMESQLEDRFHRVP</sequence>
<dbReference type="InterPro" id="IPR012677">
    <property type="entry name" value="Nucleotide-bd_a/b_plait_sf"/>
</dbReference>
<dbReference type="RefSeq" id="XP_058312726.1">
    <property type="nucleotide sequence ID" value="XM_058447315.1"/>
</dbReference>
<feature type="region of interest" description="Disordered" evidence="3">
    <location>
        <begin position="164"/>
        <end position="195"/>
    </location>
</feature>
<dbReference type="InterPro" id="IPR000504">
    <property type="entry name" value="RRM_dom"/>
</dbReference>
<dbReference type="SUPFAM" id="SSF54928">
    <property type="entry name" value="RNA-binding domain, RBD"/>
    <property type="match status" value="2"/>
</dbReference>
<gene>
    <name evidence="5" type="ORF">N7498_000252</name>
</gene>
<dbReference type="Pfam" id="PF00076">
    <property type="entry name" value="RRM_1"/>
    <property type="match status" value="2"/>
</dbReference>
<dbReference type="Proteomes" id="UP001150904">
    <property type="component" value="Unassembled WGS sequence"/>
</dbReference>
<keyword evidence="1 2" id="KW-0694">RNA-binding</keyword>
<evidence type="ECO:0000259" key="4">
    <source>
        <dbReference type="PROSITE" id="PS50102"/>
    </source>
</evidence>
<dbReference type="CDD" id="cd00590">
    <property type="entry name" value="RRM_SF"/>
    <property type="match status" value="1"/>
</dbReference>
<dbReference type="AlphaFoldDB" id="A0A9W9NGH7"/>
<proteinExistence type="predicted"/>
<dbReference type="InterPro" id="IPR050502">
    <property type="entry name" value="Euk_RNA-bind_prot"/>
</dbReference>
<reference evidence="5" key="1">
    <citation type="submission" date="2022-12" db="EMBL/GenBank/DDBJ databases">
        <authorList>
            <person name="Petersen C."/>
        </authorList>
    </citation>
    <scope>NUCLEOTIDE SEQUENCE</scope>
    <source>
        <strain evidence="5">IBT 15544</strain>
    </source>
</reference>
<feature type="domain" description="RRM" evidence="4">
    <location>
        <begin position="71"/>
        <end position="149"/>
    </location>
</feature>
<organism evidence="5 6">
    <name type="scientific">Penicillium cinerascens</name>
    <dbReference type="NCBI Taxonomy" id="70096"/>
    <lineage>
        <taxon>Eukaryota</taxon>
        <taxon>Fungi</taxon>
        <taxon>Dikarya</taxon>
        <taxon>Ascomycota</taxon>
        <taxon>Pezizomycotina</taxon>
        <taxon>Eurotiomycetes</taxon>
        <taxon>Eurotiomycetidae</taxon>
        <taxon>Eurotiales</taxon>
        <taxon>Aspergillaceae</taxon>
        <taxon>Penicillium</taxon>
    </lineage>
</organism>
<keyword evidence="6" id="KW-1185">Reference proteome</keyword>
<dbReference type="Gene3D" id="3.30.70.330">
    <property type="match status" value="2"/>
</dbReference>
<protein>
    <recommendedName>
        <fullName evidence="4">RRM domain-containing protein</fullName>
    </recommendedName>
</protein>
<evidence type="ECO:0000313" key="5">
    <source>
        <dbReference type="EMBL" id="KAJ5218153.1"/>
    </source>
</evidence>
<dbReference type="EMBL" id="JAPQKR010000004">
    <property type="protein sequence ID" value="KAJ5218153.1"/>
    <property type="molecule type" value="Genomic_DNA"/>
</dbReference>
<dbReference type="GeneID" id="83174615"/>